<sequence>MGKGGEGTLTVSMLALRRISLRRMTSAVKGTRHTMNTTTTANMMRATRVLWPMQASCSPRRRVRCSYRSSCKQHDTTPSGQGCQIGRFVTVWATSRQHDARDTRLVAHAGKLLAAPQGALLVPLQLQTARHDTEWPGLPDWAICHRLGYFKTT</sequence>
<comment type="caution">
    <text evidence="1">The sequence shown here is derived from an EMBL/GenBank/DDBJ whole genome shotgun (WGS) entry which is preliminary data.</text>
</comment>
<keyword evidence="2" id="KW-1185">Reference proteome</keyword>
<gene>
    <name evidence="1" type="ORF">PR048_032163</name>
</gene>
<evidence type="ECO:0000313" key="2">
    <source>
        <dbReference type="Proteomes" id="UP001159363"/>
    </source>
</evidence>
<dbReference type="Proteomes" id="UP001159363">
    <property type="component" value="Chromosome 15"/>
</dbReference>
<reference evidence="1 2" key="1">
    <citation type="submission" date="2023-02" db="EMBL/GenBank/DDBJ databases">
        <title>LHISI_Scaffold_Assembly.</title>
        <authorList>
            <person name="Stuart O.P."/>
            <person name="Cleave R."/>
            <person name="Magrath M.J.L."/>
            <person name="Mikheyev A.S."/>
        </authorList>
    </citation>
    <scope>NUCLEOTIDE SEQUENCE [LARGE SCALE GENOMIC DNA]</scope>
    <source>
        <strain evidence="1">Daus_M_001</strain>
        <tissue evidence="1">Leg muscle</tissue>
    </source>
</reference>
<protein>
    <submittedName>
        <fullName evidence="1">Uncharacterized protein</fullName>
    </submittedName>
</protein>
<accession>A0ABQ9G1G2</accession>
<dbReference type="EMBL" id="JARBHB010000016">
    <property type="protein sequence ID" value="KAJ8866320.1"/>
    <property type="molecule type" value="Genomic_DNA"/>
</dbReference>
<organism evidence="1 2">
    <name type="scientific">Dryococelus australis</name>
    <dbReference type="NCBI Taxonomy" id="614101"/>
    <lineage>
        <taxon>Eukaryota</taxon>
        <taxon>Metazoa</taxon>
        <taxon>Ecdysozoa</taxon>
        <taxon>Arthropoda</taxon>
        <taxon>Hexapoda</taxon>
        <taxon>Insecta</taxon>
        <taxon>Pterygota</taxon>
        <taxon>Neoptera</taxon>
        <taxon>Polyneoptera</taxon>
        <taxon>Phasmatodea</taxon>
        <taxon>Verophasmatodea</taxon>
        <taxon>Anareolatae</taxon>
        <taxon>Phasmatidae</taxon>
        <taxon>Eurycanthinae</taxon>
        <taxon>Dryococelus</taxon>
    </lineage>
</organism>
<evidence type="ECO:0000313" key="1">
    <source>
        <dbReference type="EMBL" id="KAJ8866320.1"/>
    </source>
</evidence>
<name>A0ABQ9G1G2_9NEOP</name>
<proteinExistence type="predicted"/>